<sequence>MSIAFSIQFILHFAFIMVISNRMTLTLTLIRGLPGSGKSTLAKTLPANHFEADMYFIQVDGQYEYQADKIAKAHQWCQKQTYSSLKKGQSAVVANTFVRRWEMMPYVKMAKRFGARLKVIECTGEYDNIHGVDESTILAMKKRWQTWQSVPQL</sequence>
<dbReference type="PANTHER" id="PTHR13308">
    <property type="entry name" value="NEDD4-BINDING PROTEIN 2-LIKE 1"/>
    <property type="match status" value="1"/>
</dbReference>
<reference evidence="1 2" key="1">
    <citation type="journal article" date="2012" name="Int. J. Syst. Evol. Microbiol.">
        <title>Vibrio caribbeanicus sp. nov., isolated from the marine sponge Scleritoderma cyanea.</title>
        <authorList>
            <person name="Hoffmann M."/>
            <person name="Monday S.R."/>
            <person name="Allard M.W."/>
            <person name="Strain E.A."/>
            <person name="Whittaker P."/>
            <person name="Naum M."/>
            <person name="McCarthy P.J."/>
            <person name="Lopez J.V."/>
            <person name="Fischer M."/>
            <person name="Brown E.W."/>
        </authorList>
    </citation>
    <scope>NUCLEOTIDE SEQUENCE [LARGE SCALE GENOMIC DNA]</scope>
    <source>
        <strain evidence="2">DSMZ 21326</strain>
    </source>
</reference>
<dbReference type="EMBL" id="AEVT01000058">
    <property type="protein sequence ID" value="EGA70454.1"/>
    <property type="molecule type" value="Genomic_DNA"/>
</dbReference>
<proteinExistence type="predicted"/>
<dbReference type="Gene3D" id="3.40.50.300">
    <property type="entry name" value="P-loop containing nucleotide triphosphate hydrolases"/>
    <property type="match status" value="1"/>
</dbReference>
<organism evidence="1 2">
    <name type="scientific">Vibrio sinaloensis DSM 21326</name>
    <dbReference type="NCBI Taxonomy" id="945550"/>
    <lineage>
        <taxon>Bacteria</taxon>
        <taxon>Pseudomonadati</taxon>
        <taxon>Pseudomonadota</taxon>
        <taxon>Gammaproteobacteria</taxon>
        <taxon>Vibrionales</taxon>
        <taxon>Vibrionaceae</taxon>
        <taxon>Vibrio</taxon>
        <taxon>Vibrio oreintalis group</taxon>
    </lineage>
</organism>
<dbReference type="Pfam" id="PF13671">
    <property type="entry name" value="AAA_33"/>
    <property type="match status" value="1"/>
</dbReference>
<name>E8M604_PHOS4</name>
<dbReference type="SUPFAM" id="SSF52540">
    <property type="entry name" value="P-loop containing nucleoside triphosphate hydrolases"/>
    <property type="match status" value="1"/>
</dbReference>
<evidence type="ECO:0008006" key="3">
    <source>
        <dbReference type="Google" id="ProtNLM"/>
    </source>
</evidence>
<dbReference type="InterPro" id="IPR027417">
    <property type="entry name" value="P-loop_NTPase"/>
</dbReference>
<dbReference type="InterPro" id="IPR026302">
    <property type="entry name" value="NEDD4-bd_p2"/>
</dbReference>
<gene>
    <name evidence="1" type="ORF">VISI1226_00275</name>
</gene>
<dbReference type="PANTHER" id="PTHR13308:SF40">
    <property type="entry name" value="NEDD4-BINDING PROTEIN 2-LIKE 1"/>
    <property type="match status" value="1"/>
</dbReference>
<evidence type="ECO:0000313" key="1">
    <source>
        <dbReference type="EMBL" id="EGA70454.1"/>
    </source>
</evidence>
<evidence type="ECO:0000313" key="2">
    <source>
        <dbReference type="Proteomes" id="UP000006228"/>
    </source>
</evidence>
<comment type="caution">
    <text evidence="1">The sequence shown here is derived from an EMBL/GenBank/DDBJ whole genome shotgun (WGS) entry which is preliminary data.</text>
</comment>
<protein>
    <recommendedName>
        <fullName evidence="3">AAA family ATPase</fullName>
    </recommendedName>
</protein>
<accession>E8M604</accession>
<dbReference type="eggNOG" id="COG0645">
    <property type="taxonomic scope" value="Bacteria"/>
</dbReference>
<dbReference type="AlphaFoldDB" id="E8M604"/>
<dbReference type="Proteomes" id="UP000006228">
    <property type="component" value="Unassembled WGS sequence"/>
</dbReference>